<dbReference type="CDD" id="cd01748">
    <property type="entry name" value="GATase1_IGP_Synthase"/>
    <property type="match status" value="1"/>
</dbReference>
<dbReference type="InterPro" id="IPR029062">
    <property type="entry name" value="Class_I_gatase-like"/>
</dbReference>
<dbReference type="NCBIfam" id="TIGR01855">
    <property type="entry name" value="IMP_synth_hisH"/>
    <property type="match status" value="1"/>
</dbReference>
<gene>
    <name evidence="11" type="ORF">Malapachy_0959</name>
</gene>
<dbReference type="InterPro" id="IPR011060">
    <property type="entry name" value="RibuloseP-bd_barrel"/>
</dbReference>
<keyword evidence="12" id="KW-1185">Reference proteome</keyword>
<dbReference type="InterPro" id="IPR004651">
    <property type="entry name" value="HisF"/>
</dbReference>
<reference evidence="11 12" key="1">
    <citation type="submission" date="2015-07" db="EMBL/GenBank/DDBJ databases">
        <title>Draft Genome Sequence of Malassezia furfur CBS1878 and Malassezia pachydermatis CBS1879.</title>
        <authorList>
            <person name="Triana S."/>
            <person name="Ohm R."/>
            <person name="Gonzalez A."/>
            <person name="DeCock H."/>
            <person name="Restrepo S."/>
            <person name="Celis A."/>
        </authorList>
    </citation>
    <scope>NUCLEOTIDE SEQUENCE [LARGE SCALE GENOMIC DNA]</scope>
    <source>
        <strain evidence="11 12">CBS 1879</strain>
    </source>
</reference>
<dbReference type="GO" id="GO:0000105">
    <property type="term" value="P:L-histidine biosynthetic process"/>
    <property type="evidence" value="ECO:0007669"/>
    <property type="project" value="UniProtKB-UniPathway"/>
</dbReference>
<dbReference type="GO" id="GO:0000107">
    <property type="term" value="F:imidazoleglycerol-phosphate synthase activity"/>
    <property type="evidence" value="ECO:0007669"/>
    <property type="project" value="InterPro"/>
</dbReference>
<proteinExistence type="inferred from homology"/>
<comment type="pathway">
    <text evidence="1">Amino-acid biosynthesis; L-histidine biosynthesis; L-histidine from 5-phospho-alpha-D-ribose 1-diphosphate: step 5/9.</text>
</comment>
<dbReference type="Gene3D" id="3.40.50.880">
    <property type="match status" value="1"/>
</dbReference>
<evidence type="ECO:0000259" key="10">
    <source>
        <dbReference type="Pfam" id="PF00117"/>
    </source>
</evidence>
<evidence type="ECO:0000256" key="3">
    <source>
        <dbReference type="ARBA" id="ARBA00022801"/>
    </source>
</evidence>
<dbReference type="AlphaFoldDB" id="A0A0M9VQ06"/>
<dbReference type="InterPro" id="IPR017926">
    <property type="entry name" value="GATASE"/>
</dbReference>
<dbReference type="UniPathway" id="UPA00031">
    <property type="reaction ID" value="UER00010"/>
</dbReference>
<protein>
    <submittedName>
        <fullName evidence="11">Imidazoleglycerol phosphate synthase</fullName>
    </submittedName>
</protein>
<keyword evidence="2 9" id="KW-0028">Amino-acid biosynthesis</keyword>
<evidence type="ECO:0000256" key="7">
    <source>
        <dbReference type="ARBA" id="ARBA00047838"/>
    </source>
</evidence>
<evidence type="ECO:0000313" key="12">
    <source>
        <dbReference type="Proteomes" id="UP000037751"/>
    </source>
</evidence>
<dbReference type="Gene3D" id="3.20.20.70">
    <property type="entry name" value="Aldolase class I"/>
    <property type="match status" value="1"/>
</dbReference>
<name>A0A0M9VQ06_9BASI</name>
<dbReference type="GO" id="GO:0004359">
    <property type="term" value="F:glutaminase activity"/>
    <property type="evidence" value="ECO:0007669"/>
    <property type="project" value="UniProtKB-EC"/>
</dbReference>
<dbReference type="InterPro" id="IPR013785">
    <property type="entry name" value="Aldolase_TIM"/>
</dbReference>
<comment type="caution">
    <text evidence="11">The sequence shown here is derived from an EMBL/GenBank/DDBJ whole genome shotgun (WGS) entry which is preliminary data.</text>
</comment>
<dbReference type="PROSITE" id="PS51273">
    <property type="entry name" value="GATASE_TYPE_1"/>
    <property type="match status" value="1"/>
</dbReference>
<comment type="catalytic activity">
    <reaction evidence="7">
        <text>5-[(5-phospho-1-deoxy-D-ribulos-1-ylimino)methylamino]-1-(5-phospho-beta-D-ribosyl)imidazole-4-carboxamide + L-glutamine = D-erythro-1-(imidazol-4-yl)glycerol 3-phosphate + 5-amino-1-(5-phospho-beta-D-ribosyl)imidazole-4-carboxamide + L-glutamate + H(+)</text>
        <dbReference type="Rhea" id="RHEA:24793"/>
        <dbReference type="ChEBI" id="CHEBI:15378"/>
        <dbReference type="ChEBI" id="CHEBI:29985"/>
        <dbReference type="ChEBI" id="CHEBI:58278"/>
        <dbReference type="ChEBI" id="CHEBI:58359"/>
        <dbReference type="ChEBI" id="CHEBI:58475"/>
        <dbReference type="ChEBI" id="CHEBI:58525"/>
        <dbReference type="EC" id="4.3.2.10"/>
    </reaction>
</comment>
<dbReference type="EMBL" id="LGAV01000003">
    <property type="protein sequence ID" value="KOS14952.1"/>
    <property type="molecule type" value="Genomic_DNA"/>
</dbReference>
<dbReference type="OrthoDB" id="10254903at2759"/>
<keyword evidence="4" id="KW-0315">Glutamine amidotransferase</keyword>
<keyword evidence="6" id="KW-0456">Lyase</keyword>
<dbReference type="InterPro" id="IPR010139">
    <property type="entry name" value="Imidazole-glycPsynth_HisH"/>
</dbReference>
<dbReference type="Pfam" id="PF00117">
    <property type="entry name" value="GATase"/>
    <property type="match status" value="1"/>
</dbReference>
<dbReference type="Pfam" id="PF00977">
    <property type="entry name" value="His_biosynth"/>
    <property type="match status" value="2"/>
</dbReference>
<evidence type="ECO:0000256" key="5">
    <source>
        <dbReference type="ARBA" id="ARBA00023102"/>
    </source>
</evidence>
<dbReference type="SUPFAM" id="SSF52317">
    <property type="entry name" value="Class I glutamine amidotransferase-like"/>
    <property type="match status" value="1"/>
</dbReference>
<comment type="catalytic activity">
    <reaction evidence="8">
        <text>L-glutamine + H2O = L-glutamate + NH4(+)</text>
        <dbReference type="Rhea" id="RHEA:15889"/>
        <dbReference type="ChEBI" id="CHEBI:15377"/>
        <dbReference type="ChEBI" id="CHEBI:28938"/>
        <dbReference type="ChEBI" id="CHEBI:29985"/>
        <dbReference type="ChEBI" id="CHEBI:58359"/>
        <dbReference type="EC" id="3.5.1.2"/>
    </reaction>
</comment>
<dbReference type="Proteomes" id="UP000037751">
    <property type="component" value="Unassembled WGS sequence"/>
</dbReference>
<dbReference type="HAMAP" id="MF_00278">
    <property type="entry name" value="HisH"/>
    <property type="match status" value="1"/>
</dbReference>
<dbReference type="SUPFAM" id="SSF51366">
    <property type="entry name" value="Ribulose-phoshate binding barrel"/>
    <property type="match status" value="1"/>
</dbReference>
<evidence type="ECO:0000256" key="8">
    <source>
        <dbReference type="ARBA" id="ARBA00049534"/>
    </source>
</evidence>
<organism evidence="11 12">
    <name type="scientific">Malassezia pachydermatis</name>
    <dbReference type="NCBI Taxonomy" id="77020"/>
    <lineage>
        <taxon>Eukaryota</taxon>
        <taxon>Fungi</taxon>
        <taxon>Dikarya</taxon>
        <taxon>Basidiomycota</taxon>
        <taxon>Ustilaginomycotina</taxon>
        <taxon>Malasseziomycetes</taxon>
        <taxon>Malasseziales</taxon>
        <taxon>Malasseziaceae</taxon>
        <taxon>Malassezia</taxon>
    </lineage>
</organism>
<dbReference type="STRING" id="77020.A0A0M9VQ06"/>
<keyword evidence="3" id="KW-0378">Hydrolase</keyword>
<sequence length="594" mass="63800">MLYVLDYGAGNIQSLANSLTKLGYSFEWVKEPADLAKADKLLFPGVGSFGSAIEALHTKGYFEPLRAYIESGKPIMGICVGMQVLCQGSEESPEAQGLGIVPVRVRRFSTHDGASKRKAVPHMGWSTANVVTWDAEDDVRATVGAQYGLSTLRPSHLYFVHSYCVPYTPDVAPWALGTTQYGDETFVSVIQRGNVFATQCHPEKSGAAGLALLQAWLEQAPAACTKAHAAERQHVRPCATTHTMPTRRIVACLDVRSNDDGDLVVTKGESYDVRERSASSATAHVRNMGKPVELAQRYYEEGADEVAFLNITSFRQWALGDQPMLSLLNVAAATMFVPLTIGGGIRDFTDPDGTFHPALNVAHAYFRAGADKVSIGSEAVYAVEQLLARAREAGSTSYDPCDAPATALCGDTGIEQIAHKYGVQAVVVSIDPKRVYLDSTEAVPPAHAASLVEGVDERADRAGQRARWWYQCTVKGGREARDLDVVQLARGVERLGAGELLINSIDRDGSNKGFDVQLIDLIRGAVSIPVIASSGAGTAEHFCEVFAARPAAHGAPIEAALAAGIFHRREVSIHAVKETCARAGYDVRLDDGIA</sequence>
<accession>A0A0M9VQ06</accession>
<dbReference type="GO" id="GO:0016829">
    <property type="term" value="F:lyase activity"/>
    <property type="evidence" value="ECO:0007669"/>
    <property type="project" value="UniProtKB-KW"/>
</dbReference>
<keyword evidence="5 9" id="KW-0368">Histidine biosynthesis</keyword>
<dbReference type="InterPro" id="IPR006062">
    <property type="entry name" value="His_biosynth"/>
</dbReference>
<evidence type="ECO:0000256" key="9">
    <source>
        <dbReference type="RuleBase" id="RU003657"/>
    </source>
</evidence>
<evidence type="ECO:0000256" key="6">
    <source>
        <dbReference type="ARBA" id="ARBA00023239"/>
    </source>
</evidence>
<evidence type="ECO:0000256" key="4">
    <source>
        <dbReference type="ARBA" id="ARBA00022962"/>
    </source>
</evidence>
<feature type="domain" description="Glutamine amidotransferase" evidence="10">
    <location>
        <begin position="4"/>
        <end position="207"/>
    </location>
</feature>
<dbReference type="InterPro" id="IPR050064">
    <property type="entry name" value="IGPS_HisA/HisF"/>
</dbReference>
<dbReference type="PANTHER" id="PTHR21235">
    <property type="entry name" value="IMIDAZOLE GLYCEROL PHOSPHATE SYNTHASE SUBUNIT HISF/H IGP SYNTHASE SUBUNIT HISF/H"/>
    <property type="match status" value="1"/>
</dbReference>
<evidence type="ECO:0000313" key="11">
    <source>
        <dbReference type="EMBL" id="KOS14952.1"/>
    </source>
</evidence>
<evidence type="ECO:0000256" key="1">
    <source>
        <dbReference type="ARBA" id="ARBA00005091"/>
    </source>
</evidence>
<dbReference type="VEuPathDB" id="FungiDB:Malapachy_0959"/>
<dbReference type="PANTHER" id="PTHR21235:SF2">
    <property type="entry name" value="IMIDAZOLE GLYCEROL PHOSPHATE SYNTHASE HISHF"/>
    <property type="match status" value="1"/>
</dbReference>
<dbReference type="CDD" id="cd04731">
    <property type="entry name" value="HisF"/>
    <property type="match status" value="1"/>
</dbReference>
<dbReference type="GeneID" id="28727346"/>
<evidence type="ECO:0000256" key="2">
    <source>
        <dbReference type="ARBA" id="ARBA00022605"/>
    </source>
</evidence>
<dbReference type="RefSeq" id="XP_017992584.1">
    <property type="nucleotide sequence ID" value="XM_018135471.1"/>
</dbReference>
<comment type="similarity">
    <text evidence="9">Belongs to the HisA/HisF family.</text>
</comment>